<dbReference type="EMBL" id="MT144314">
    <property type="protein sequence ID" value="QJA52124.1"/>
    <property type="molecule type" value="Genomic_DNA"/>
</dbReference>
<proteinExistence type="predicted"/>
<dbReference type="Pfam" id="PF17236">
    <property type="entry name" value="SU10_MCP"/>
    <property type="match status" value="1"/>
</dbReference>
<organism evidence="1">
    <name type="scientific">viral metagenome</name>
    <dbReference type="NCBI Taxonomy" id="1070528"/>
    <lineage>
        <taxon>unclassified sequences</taxon>
        <taxon>metagenomes</taxon>
        <taxon>organismal metagenomes</taxon>
    </lineage>
</organism>
<dbReference type="AlphaFoldDB" id="A0A6H1ZX34"/>
<protein>
    <submittedName>
        <fullName evidence="1">Putative major capsid protein</fullName>
    </submittedName>
</protein>
<sequence>MALASTSFMTAVEIIGTTDHAKVDMSDVLSAIWQSSTGVGGHIKIKGKATNIEHKWSEDALNAVYVKALMPGSTTLSVKSPAASSNVARILRTGAILYPETGDMRVRITTTPVTGSNVVTMYGSTAFTAVAASTKFFVAGMPKSDLDAGSEDISKSRTVRKNFSQVFERGVRVEESRKHVDVYAVSDELQHQIKSRTMEAKREMEMAVLHGYARVSASNTYAASSELRTMAGAIQLIRDTNLDSTNEDSNVVNASSAALSENLINSLAFKIWDKGGLDEESDCAIFVGAYQQRVISRMERDIRRVEQGEKKLGYYKNVFLTELGPELPIVLVRWLQKDKLLIIDRNRWFLTPLGTDTWHLEKLAKTGRNEHWQLSGQYTLTMRNACEAHGLIHTLATS</sequence>
<dbReference type="InterPro" id="IPR035198">
    <property type="entry name" value="SU10_MCP"/>
</dbReference>
<name>A0A6H1ZX34_9ZZZZ</name>
<evidence type="ECO:0000313" key="1">
    <source>
        <dbReference type="EMBL" id="QJA52124.1"/>
    </source>
</evidence>
<reference evidence="1" key="1">
    <citation type="submission" date="2020-03" db="EMBL/GenBank/DDBJ databases">
        <title>The deep terrestrial virosphere.</title>
        <authorList>
            <person name="Holmfeldt K."/>
            <person name="Nilsson E."/>
            <person name="Simone D."/>
            <person name="Lopez-Fernandez M."/>
            <person name="Wu X."/>
            <person name="de Brujin I."/>
            <person name="Lundin D."/>
            <person name="Andersson A."/>
            <person name="Bertilsson S."/>
            <person name="Dopson M."/>
        </authorList>
    </citation>
    <scope>NUCLEOTIDE SEQUENCE</scope>
    <source>
        <strain evidence="1">TM448A02486</strain>
    </source>
</reference>
<accession>A0A6H1ZX34</accession>
<gene>
    <name evidence="1" type="ORF">TM448A02486_0011</name>
</gene>